<dbReference type="Proteomes" id="UP001142175">
    <property type="component" value="Unassembled WGS sequence"/>
</dbReference>
<sequence length="168" mass="19752">MLRDNFKFVLVLSFALGTAITGCNNKKSESEFREIVLPKNLEFIEIDKSQKFDKSWYDRKYKVVVFARHGDTHSPLKLDWQSAISEFEDIAFLFYVSEKDTAKLIRNLKQFSFTHPIIHDPSEEFRELNVKGKEWTFISYLVKDNEIVGMGNPSFPDFKEKLIELKDE</sequence>
<dbReference type="PROSITE" id="PS51257">
    <property type="entry name" value="PROKAR_LIPOPROTEIN"/>
    <property type="match status" value="1"/>
</dbReference>
<accession>A0A9X2T3M5</accession>
<evidence type="ECO:0000313" key="2">
    <source>
        <dbReference type="Proteomes" id="UP001142175"/>
    </source>
</evidence>
<protein>
    <submittedName>
        <fullName evidence="1">Uncharacterized protein</fullName>
    </submittedName>
</protein>
<reference evidence="1" key="1">
    <citation type="submission" date="2022-08" db="EMBL/GenBank/DDBJ databases">
        <authorList>
            <person name="Zhang D."/>
        </authorList>
    </citation>
    <scope>NUCLEOTIDE SEQUENCE</scope>
    <source>
        <strain evidence="1">XJ19-11</strain>
    </source>
</reference>
<gene>
    <name evidence="1" type="ORF">NU887_15865</name>
</gene>
<organism evidence="1 2">
    <name type="scientific">Aquiflexum gelatinilyticum</name>
    <dbReference type="NCBI Taxonomy" id="2961943"/>
    <lineage>
        <taxon>Bacteria</taxon>
        <taxon>Pseudomonadati</taxon>
        <taxon>Bacteroidota</taxon>
        <taxon>Cytophagia</taxon>
        <taxon>Cytophagales</taxon>
        <taxon>Cyclobacteriaceae</taxon>
        <taxon>Aquiflexum</taxon>
    </lineage>
</organism>
<comment type="caution">
    <text evidence="1">The sequence shown here is derived from an EMBL/GenBank/DDBJ whole genome shotgun (WGS) entry which is preliminary data.</text>
</comment>
<keyword evidence="2" id="KW-1185">Reference proteome</keyword>
<dbReference type="RefSeq" id="WP_258424365.1">
    <property type="nucleotide sequence ID" value="NZ_JANSUY010000015.1"/>
</dbReference>
<dbReference type="AlphaFoldDB" id="A0A9X2T3M5"/>
<proteinExistence type="predicted"/>
<dbReference type="EMBL" id="JANSUY010000015">
    <property type="protein sequence ID" value="MCR9016520.1"/>
    <property type="molecule type" value="Genomic_DNA"/>
</dbReference>
<name>A0A9X2T3M5_9BACT</name>
<evidence type="ECO:0000313" key="1">
    <source>
        <dbReference type="EMBL" id="MCR9016520.1"/>
    </source>
</evidence>